<feature type="non-terminal residue" evidence="1">
    <location>
        <position position="81"/>
    </location>
</feature>
<proteinExistence type="predicted"/>
<organism evidence="1 2">
    <name type="scientific">Dentiscutata erythropus</name>
    <dbReference type="NCBI Taxonomy" id="1348616"/>
    <lineage>
        <taxon>Eukaryota</taxon>
        <taxon>Fungi</taxon>
        <taxon>Fungi incertae sedis</taxon>
        <taxon>Mucoromycota</taxon>
        <taxon>Glomeromycotina</taxon>
        <taxon>Glomeromycetes</taxon>
        <taxon>Diversisporales</taxon>
        <taxon>Gigasporaceae</taxon>
        <taxon>Dentiscutata</taxon>
    </lineage>
</organism>
<accession>A0A9N9PB42</accession>
<dbReference type="EMBL" id="CAJVPY010034466">
    <property type="protein sequence ID" value="CAG8800035.1"/>
    <property type="molecule type" value="Genomic_DNA"/>
</dbReference>
<dbReference type="OrthoDB" id="2443234at2759"/>
<keyword evidence="2" id="KW-1185">Reference proteome</keyword>
<protein>
    <submittedName>
        <fullName evidence="1">20314_t:CDS:1</fullName>
    </submittedName>
</protein>
<evidence type="ECO:0000313" key="2">
    <source>
        <dbReference type="Proteomes" id="UP000789405"/>
    </source>
</evidence>
<dbReference type="Proteomes" id="UP000789405">
    <property type="component" value="Unassembled WGS sequence"/>
</dbReference>
<name>A0A9N9PB42_9GLOM</name>
<evidence type="ECO:0000313" key="1">
    <source>
        <dbReference type="EMBL" id="CAG8800035.1"/>
    </source>
</evidence>
<sequence>MSSCMRIILVEYDIFPEIDNLMSKYLTSHILSAEYMKMAQCLYFIANKMQLDDLDLNLMDGFIEDFYDAKKVLLKSMIAEV</sequence>
<comment type="caution">
    <text evidence="1">The sequence shown here is derived from an EMBL/GenBank/DDBJ whole genome shotgun (WGS) entry which is preliminary data.</text>
</comment>
<reference evidence="1" key="1">
    <citation type="submission" date="2021-06" db="EMBL/GenBank/DDBJ databases">
        <authorList>
            <person name="Kallberg Y."/>
            <person name="Tangrot J."/>
            <person name="Rosling A."/>
        </authorList>
    </citation>
    <scope>NUCLEOTIDE SEQUENCE</scope>
    <source>
        <strain evidence="1">MA453B</strain>
    </source>
</reference>
<gene>
    <name evidence="1" type="ORF">DERYTH_LOCUS23186</name>
</gene>
<dbReference type="AlphaFoldDB" id="A0A9N9PB42"/>